<keyword evidence="2" id="KW-0812">Transmembrane</keyword>
<keyword evidence="4" id="KW-1185">Reference proteome</keyword>
<accession>A0A9W8E5M1</accession>
<feature type="region of interest" description="Disordered" evidence="1">
    <location>
        <begin position="1"/>
        <end position="46"/>
    </location>
</feature>
<dbReference type="OrthoDB" id="8118055at2759"/>
<dbReference type="InterPro" id="IPR036026">
    <property type="entry name" value="Seven-hairpin_glycosidases"/>
</dbReference>
<dbReference type="GO" id="GO:0016020">
    <property type="term" value="C:membrane"/>
    <property type="evidence" value="ECO:0007669"/>
    <property type="project" value="InterPro"/>
</dbReference>
<comment type="caution">
    <text evidence="3">The sequence shown here is derived from an EMBL/GenBank/DDBJ whole genome shotgun (WGS) entry which is preliminary data.</text>
</comment>
<dbReference type="GO" id="GO:0004571">
    <property type="term" value="F:mannosyl-oligosaccharide 1,2-alpha-mannosidase activity"/>
    <property type="evidence" value="ECO:0007669"/>
    <property type="project" value="InterPro"/>
</dbReference>
<dbReference type="SUPFAM" id="SSF48225">
    <property type="entry name" value="Seven-hairpin glycosidases"/>
    <property type="match status" value="1"/>
</dbReference>
<gene>
    <name evidence="3" type="ORF">H4R34_005976</name>
</gene>
<dbReference type="Proteomes" id="UP001151582">
    <property type="component" value="Unassembled WGS sequence"/>
</dbReference>
<name>A0A9W8E5M1_9FUNG</name>
<keyword evidence="2" id="KW-0472">Membrane</keyword>
<evidence type="ECO:0000313" key="3">
    <source>
        <dbReference type="EMBL" id="KAJ1970713.1"/>
    </source>
</evidence>
<dbReference type="Gene3D" id="1.50.10.10">
    <property type="match status" value="1"/>
</dbReference>
<protein>
    <submittedName>
        <fullName evidence="3">Uncharacterized protein</fullName>
    </submittedName>
</protein>
<dbReference type="GO" id="GO:0005509">
    <property type="term" value="F:calcium ion binding"/>
    <property type="evidence" value="ECO:0007669"/>
    <property type="project" value="InterPro"/>
</dbReference>
<evidence type="ECO:0000313" key="4">
    <source>
        <dbReference type="Proteomes" id="UP001151582"/>
    </source>
</evidence>
<reference evidence="3" key="1">
    <citation type="submission" date="2022-07" db="EMBL/GenBank/DDBJ databases">
        <title>Phylogenomic reconstructions and comparative analyses of Kickxellomycotina fungi.</title>
        <authorList>
            <person name="Reynolds N.K."/>
            <person name="Stajich J.E."/>
            <person name="Barry K."/>
            <person name="Grigoriev I.V."/>
            <person name="Crous P."/>
            <person name="Smith M.E."/>
        </authorList>
    </citation>
    <scope>NUCLEOTIDE SEQUENCE</scope>
    <source>
        <strain evidence="3">RSA 567</strain>
    </source>
</reference>
<dbReference type="EMBL" id="JANBQB010001656">
    <property type="protein sequence ID" value="KAJ1970713.1"/>
    <property type="molecule type" value="Genomic_DNA"/>
</dbReference>
<dbReference type="InterPro" id="IPR012341">
    <property type="entry name" value="6hp_glycosidase-like_sf"/>
</dbReference>
<sequence length="177" mass="19279">MVSDPTRHPFGPGSSDEEAGKARRSDGSSGDWLPSPVSMPSTPLSTTRGRYFTASFPSSPQSRKSFARWPLTTTAISPLQAVVLTVMGVTLVGLLALMRVVGQWEQIGLDIHRFSFYSTNFPAIQHLPLPPPSEENQRRANAVKQATRHAWTGYTRTAFGADELLPVSNGPSQRWGG</sequence>
<dbReference type="AlphaFoldDB" id="A0A9W8E5M1"/>
<keyword evidence="2" id="KW-1133">Transmembrane helix</keyword>
<feature type="transmembrane region" description="Helical" evidence="2">
    <location>
        <begin position="75"/>
        <end position="97"/>
    </location>
</feature>
<feature type="non-terminal residue" evidence="3">
    <location>
        <position position="177"/>
    </location>
</feature>
<organism evidence="3 4">
    <name type="scientific">Dimargaris verticillata</name>
    <dbReference type="NCBI Taxonomy" id="2761393"/>
    <lineage>
        <taxon>Eukaryota</taxon>
        <taxon>Fungi</taxon>
        <taxon>Fungi incertae sedis</taxon>
        <taxon>Zoopagomycota</taxon>
        <taxon>Kickxellomycotina</taxon>
        <taxon>Dimargaritomycetes</taxon>
        <taxon>Dimargaritales</taxon>
        <taxon>Dimargaritaceae</taxon>
        <taxon>Dimargaris</taxon>
    </lineage>
</organism>
<dbReference type="GO" id="GO:0005975">
    <property type="term" value="P:carbohydrate metabolic process"/>
    <property type="evidence" value="ECO:0007669"/>
    <property type="project" value="InterPro"/>
</dbReference>
<proteinExistence type="predicted"/>
<evidence type="ECO:0000256" key="1">
    <source>
        <dbReference type="SAM" id="MobiDB-lite"/>
    </source>
</evidence>
<evidence type="ECO:0000256" key="2">
    <source>
        <dbReference type="SAM" id="Phobius"/>
    </source>
</evidence>